<evidence type="ECO:0000313" key="1">
    <source>
        <dbReference type="EMBL" id="SVC18763.1"/>
    </source>
</evidence>
<gene>
    <name evidence="1" type="ORF">METZ01_LOCUS271617</name>
</gene>
<sequence>MISYVPTVPAVLIVTPAILRPDFTTAGFASAWTNNTLPLAPHAFNNEANVFVLGSLSCTSSTTSTLPSLAFRLSAEEIARLRIDRVRRLE</sequence>
<reference evidence="1" key="1">
    <citation type="submission" date="2018-05" db="EMBL/GenBank/DDBJ databases">
        <authorList>
            <person name="Lanie J.A."/>
            <person name="Ng W.-L."/>
            <person name="Kazmierczak K.M."/>
            <person name="Andrzejewski T.M."/>
            <person name="Davidsen T.M."/>
            <person name="Wayne K.J."/>
            <person name="Tettelin H."/>
            <person name="Glass J.I."/>
            <person name="Rusch D."/>
            <person name="Podicherti R."/>
            <person name="Tsui H.-C.T."/>
            <person name="Winkler M.E."/>
        </authorList>
    </citation>
    <scope>NUCLEOTIDE SEQUENCE</scope>
</reference>
<accession>A0A382K5J0</accession>
<organism evidence="1">
    <name type="scientific">marine metagenome</name>
    <dbReference type="NCBI Taxonomy" id="408172"/>
    <lineage>
        <taxon>unclassified sequences</taxon>
        <taxon>metagenomes</taxon>
        <taxon>ecological metagenomes</taxon>
    </lineage>
</organism>
<proteinExistence type="predicted"/>
<dbReference type="AlphaFoldDB" id="A0A382K5J0"/>
<dbReference type="EMBL" id="UINC01078061">
    <property type="protein sequence ID" value="SVC18763.1"/>
    <property type="molecule type" value="Genomic_DNA"/>
</dbReference>
<protein>
    <submittedName>
        <fullName evidence="1">Uncharacterized protein</fullName>
    </submittedName>
</protein>
<name>A0A382K5J0_9ZZZZ</name>